<feature type="compositionally biased region" description="Basic and acidic residues" evidence="2">
    <location>
        <begin position="568"/>
        <end position="583"/>
    </location>
</feature>
<dbReference type="GO" id="GO:0015920">
    <property type="term" value="P:lipopolysaccharide transport"/>
    <property type="evidence" value="ECO:0007669"/>
    <property type="project" value="TreeGrafter"/>
</dbReference>
<dbReference type="STRING" id="283786.SAMN04487990_101117"/>
<evidence type="ECO:0000313" key="5">
    <source>
        <dbReference type="EMBL" id="SDZ73554.1"/>
    </source>
</evidence>
<evidence type="ECO:0000313" key="6">
    <source>
        <dbReference type="Proteomes" id="UP000198846"/>
    </source>
</evidence>
<name>A0A1H3VH57_BIZPA</name>
<reference evidence="5 6" key="1">
    <citation type="submission" date="2016-10" db="EMBL/GenBank/DDBJ databases">
        <authorList>
            <person name="de Groot N.N."/>
        </authorList>
    </citation>
    <scope>NUCLEOTIDE SEQUENCE [LARGE SCALE GENOMIC DNA]</scope>
    <source>
        <strain evidence="5 6">DSM 23842</strain>
    </source>
</reference>
<dbReference type="Pfam" id="PF13100">
    <property type="entry name" value="OstA_2"/>
    <property type="match status" value="1"/>
</dbReference>
<sequence>MFKLNILKIIKTHYILLIIFSFSIGLVYSQERKSIEIKNSGAFGEKDEVNYPGASILTRSDQGQVHVYHDGIDMWCDQAVFYGKENFIEAYGNVLMKQGDTIQMVAKYAEYSGKTKLAYAKGDVVLTEPSSVLTTNILYFDREKQQAYYNENGKVVRDSSGTITSTVGRYYMNDKKYRFLNTVKLVNPEYVLTTNQLDFYSETGHAYMYGPSTIVGETSTIYCERGFYNTNNDTGYFIKNSKIDYDHREVKGDSMYFDRNRDFASASNNIKITDTINNSIIKGHYAEVYKSKDSTFITKRALAISVQEKDSIYIHADTLMITGKEDNRITRAFKNAKIYKSDLSAKSDSIHVNHQSGLTQLINLSKLANKDLFAVKRRPILWNIGNQLTGDTIHLKSDVDTEKLDSLIVFENAFIISKDTLSENGYSQIAGKRLIGTFSDQNQLEKVHIYKNAESIFYIRNEDNELVGIDVGRSANIEMTFDAGDIVEYRRLIQPEAKTYPEDELPETSRRLKGFDWREEERPLSVEDLFRDDPPLNLPIIKGLDPFVPEEEFFDEDLLNRAQEADEESRPKSRYIDKKKEVQPGKASRHIPKPILKDTFIKAAPVKSLNSTKKPSTNKKLNPTVKKPVTPK</sequence>
<protein>
    <submittedName>
        <fullName evidence="5">OstA-like protein</fullName>
    </submittedName>
</protein>
<dbReference type="InterPro" id="IPR052037">
    <property type="entry name" value="LPS_export_LptA"/>
</dbReference>
<dbReference type="PANTHER" id="PTHR36504:SF1">
    <property type="entry name" value="LIPOPOLYSACCHARIDE EXPORT SYSTEM PROTEIN LPTA"/>
    <property type="match status" value="1"/>
</dbReference>
<evidence type="ECO:0000256" key="1">
    <source>
        <dbReference type="ARBA" id="ARBA00022729"/>
    </source>
</evidence>
<dbReference type="EMBL" id="FNQK01000001">
    <property type="protein sequence ID" value="SDZ73554.1"/>
    <property type="molecule type" value="Genomic_DNA"/>
</dbReference>
<feature type="domain" description="Organic solvent tolerance-like N-terminal" evidence="4">
    <location>
        <begin position="62"/>
        <end position="195"/>
    </location>
</feature>
<dbReference type="GO" id="GO:0030288">
    <property type="term" value="C:outer membrane-bounded periplasmic space"/>
    <property type="evidence" value="ECO:0007669"/>
    <property type="project" value="TreeGrafter"/>
</dbReference>
<organism evidence="5 6">
    <name type="scientific">Bizionia paragorgiae</name>
    <dbReference type="NCBI Taxonomy" id="283786"/>
    <lineage>
        <taxon>Bacteria</taxon>
        <taxon>Pseudomonadati</taxon>
        <taxon>Bacteroidota</taxon>
        <taxon>Flavobacteriia</taxon>
        <taxon>Flavobacteriales</taxon>
        <taxon>Flavobacteriaceae</taxon>
        <taxon>Bizionia</taxon>
    </lineage>
</organism>
<evidence type="ECO:0000256" key="3">
    <source>
        <dbReference type="SAM" id="Phobius"/>
    </source>
</evidence>
<keyword evidence="3" id="KW-1133">Transmembrane helix</keyword>
<dbReference type="AlphaFoldDB" id="A0A1H3VH57"/>
<feature type="compositionally biased region" description="Polar residues" evidence="2">
    <location>
        <begin position="608"/>
        <end position="621"/>
    </location>
</feature>
<keyword evidence="3" id="KW-0472">Membrane</keyword>
<proteinExistence type="predicted"/>
<keyword evidence="1" id="KW-0732">Signal</keyword>
<feature type="region of interest" description="Disordered" evidence="2">
    <location>
        <begin position="606"/>
        <end position="632"/>
    </location>
</feature>
<feature type="region of interest" description="Disordered" evidence="2">
    <location>
        <begin position="561"/>
        <end position="593"/>
    </location>
</feature>
<dbReference type="Proteomes" id="UP000198846">
    <property type="component" value="Unassembled WGS sequence"/>
</dbReference>
<dbReference type="InterPro" id="IPR005653">
    <property type="entry name" value="OstA-like_N"/>
</dbReference>
<gene>
    <name evidence="5" type="ORF">SAMN04487990_101117</name>
</gene>
<feature type="transmembrane region" description="Helical" evidence="3">
    <location>
        <begin position="12"/>
        <end position="29"/>
    </location>
</feature>
<dbReference type="Gene3D" id="2.60.450.10">
    <property type="entry name" value="Lipopolysaccharide (LPS) transport protein A like domain"/>
    <property type="match status" value="2"/>
</dbReference>
<keyword evidence="6" id="KW-1185">Reference proteome</keyword>
<accession>A0A1H3VH57</accession>
<dbReference type="GO" id="GO:0017089">
    <property type="term" value="F:glycolipid transfer activity"/>
    <property type="evidence" value="ECO:0007669"/>
    <property type="project" value="TreeGrafter"/>
</dbReference>
<evidence type="ECO:0000259" key="4">
    <source>
        <dbReference type="Pfam" id="PF13100"/>
    </source>
</evidence>
<dbReference type="GO" id="GO:0009279">
    <property type="term" value="C:cell outer membrane"/>
    <property type="evidence" value="ECO:0007669"/>
    <property type="project" value="TreeGrafter"/>
</dbReference>
<keyword evidence="3" id="KW-0812">Transmembrane</keyword>
<dbReference type="PANTHER" id="PTHR36504">
    <property type="entry name" value="LIPOPOLYSACCHARIDE EXPORT SYSTEM PROTEIN LPTA"/>
    <property type="match status" value="1"/>
</dbReference>
<evidence type="ECO:0000256" key="2">
    <source>
        <dbReference type="SAM" id="MobiDB-lite"/>
    </source>
</evidence>